<gene>
    <name evidence="1" type="ORF">ES332_D11G049000v1</name>
</gene>
<accession>A0A5D2II06</accession>
<dbReference type="EMBL" id="CM017633">
    <property type="protein sequence ID" value="TYH42224.1"/>
    <property type="molecule type" value="Genomic_DNA"/>
</dbReference>
<dbReference type="Proteomes" id="UP000322667">
    <property type="component" value="Chromosome D11"/>
</dbReference>
<sequence>MIECMAKYKNQIQIFIATGHHYETSFIVSTRWGYLSNQERSCVYCFGEWGPQRVNFIKYN</sequence>
<dbReference type="AlphaFoldDB" id="A0A5D2II06"/>
<reference evidence="1 2" key="1">
    <citation type="submission" date="2019-07" db="EMBL/GenBank/DDBJ databases">
        <title>WGS assembly of Gossypium tomentosum.</title>
        <authorList>
            <person name="Chen Z.J."/>
            <person name="Sreedasyam A."/>
            <person name="Ando A."/>
            <person name="Song Q."/>
            <person name="De L."/>
            <person name="Hulse-Kemp A."/>
            <person name="Ding M."/>
            <person name="Ye W."/>
            <person name="Kirkbride R."/>
            <person name="Jenkins J."/>
            <person name="Plott C."/>
            <person name="Lovell J."/>
            <person name="Lin Y.-M."/>
            <person name="Vaughn R."/>
            <person name="Liu B."/>
            <person name="Li W."/>
            <person name="Simpson S."/>
            <person name="Scheffler B."/>
            <person name="Saski C."/>
            <person name="Grover C."/>
            <person name="Hu G."/>
            <person name="Conover J."/>
            <person name="Carlson J."/>
            <person name="Shu S."/>
            <person name="Boston L."/>
            <person name="Williams M."/>
            <person name="Peterson D."/>
            <person name="Mcgee K."/>
            <person name="Jones D."/>
            <person name="Wendel J."/>
            <person name="Stelly D."/>
            <person name="Grimwood J."/>
            <person name="Schmutz J."/>
        </authorList>
    </citation>
    <scope>NUCLEOTIDE SEQUENCE [LARGE SCALE GENOMIC DNA]</scope>
    <source>
        <strain evidence="1">7179.01</strain>
    </source>
</reference>
<evidence type="ECO:0000313" key="1">
    <source>
        <dbReference type="EMBL" id="TYH42224.1"/>
    </source>
</evidence>
<protein>
    <submittedName>
        <fullName evidence="1">Uncharacterized protein</fullName>
    </submittedName>
</protein>
<organism evidence="1 2">
    <name type="scientific">Gossypium tomentosum</name>
    <name type="common">Hawaiian cotton</name>
    <name type="synonym">Gossypium sandvicense</name>
    <dbReference type="NCBI Taxonomy" id="34277"/>
    <lineage>
        <taxon>Eukaryota</taxon>
        <taxon>Viridiplantae</taxon>
        <taxon>Streptophyta</taxon>
        <taxon>Embryophyta</taxon>
        <taxon>Tracheophyta</taxon>
        <taxon>Spermatophyta</taxon>
        <taxon>Magnoliopsida</taxon>
        <taxon>eudicotyledons</taxon>
        <taxon>Gunneridae</taxon>
        <taxon>Pentapetalae</taxon>
        <taxon>rosids</taxon>
        <taxon>malvids</taxon>
        <taxon>Malvales</taxon>
        <taxon>Malvaceae</taxon>
        <taxon>Malvoideae</taxon>
        <taxon>Gossypium</taxon>
    </lineage>
</organism>
<name>A0A5D2II06_GOSTO</name>
<proteinExistence type="predicted"/>
<evidence type="ECO:0000313" key="2">
    <source>
        <dbReference type="Proteomes" id="UP000322667"/>
    </source>
</evidence>
<keyword evidence="2" id="KW-1185">Reference proteome</keyword>